<evidence type="ECO:0000256" key="1">
    <source>
        <dbReference type="ARBA" id="ARBA00004651"/>
    </source>
</evidence>
<name>A0A5N0TAS9_9GAMM</name>
<dbReference type="AlphaFoldDB" id="A0A5N0TAS9"/>
<dbReference type="RefSeq" id="WP_150864564.1">
    <property type="nucleotide sequence ID" value="NZ_VYXP01000006.1"/>
</dbReference>
<dbReference type="Pfam" id="PF00528">
    <property type="entry name" value="BPD_transp_1"/>
    <property type="match status" value="1"/>
</dbReference>
<proteinExistence type="inferred from homology"/>
<dbReference type="InterPro" id="IPR050366">
    <property type="entry name" value="BP-dependent_transpt_permease"/>
</dbReference>
<feature type="domain" description="ABC transmembrane type-1" evidence="8">
    <location>
        <begin position="76"/>
        <end position="266"/>
    </location>
</feature>
<dbReference type="GO" id="GO:0005886">
    <property type="term" value="C:plasma membrane"/>
    <property type="evidence" value="ECO:0007669"/>
    <property type="project" value="UniProtKB-SubCell"/>
</dbReference>
<keyword evidence="2 7" id="KW-0813">Transport</keyword>
<feature type="transmembrane region" description="Helical" evidence="7">
    <location>
        <begin position="141"/>
        <end position="159"/>
    </location>
</feature>
<accession>A0A5N0TAS9</accession>
<keyword evidence="3" id="KW-1003">Cell membrane</keyword>
<evidence type="ECO:0000256" key="4">
    <source>
        <dbReference type="ARBA" id="ARBA00022692"/>
    </source>
</evidence>
<organism evidence="9 10">
    <name type="scientific">Marinihelvus fidelis</name>
    <dbReference type="NCBI Taxonomy" id="2613842"/>
    <lineage>
        <taxon>Bacteria</taxon>
        <taxon>Pseudomonadati</taxon>
        <taxon>Pseudomonadota</taxon>
        <taxon>Gammaproteobacteria</taxon>
        <taxon>Chromatiales</taxon>
        <taxon>Wenzhouxiangellaceae</taxon>
        <taxon>Marinihelvus</taxon>
    </lineage>
</organism>
<dbReference type="InterPro" id="IPR035906">
    <property type="entry name" value="MetI-like_sf"/>
</dbReference>
<dbReference type="SUPFAM" id="SSF161098">
    <property type="entry name" value="MetI-like"/>
    <property type="match status" value="1"/>
</dbReference>
<evidence type="ECO:0000256" key="6">
    <source>
        <dbReference type="ARBA" id="ARBA00023136"/>
    </source>
</evidence>
<comment type="similarity">
    <text evidence="7">Belongs to the binding-protein-dependent transport system permease family.</text>
</comment>
<dbReference type="Proteomes" id="UP000325372">
    <property type="component" value="Unassembled WGS sequence"/>
</dbReference>
<dbReference type="CDD" id="cd06261">
    <property type="entry name" value="TM_PBP2"/>
    <property type="match status" value="1"/>
</dbReference>
<dbReference type="PROSITE" id="PS50928">
    <property type="entry name" value="ABC_TM1"/>
    <property type="match status" value="1"/>
</dbReference>
<evidence type="ECO:0000256" key="7">
    <source>
        <dbReference type="RuleBase" id="RU363032"/>
    </source>
</evidence>
<evidence type="ECO:0000256" key="3">
    <source>
        <dbReference type="ARBA" id="ARBA00022475"/>
    </source>
</evidence>
<dbReference type="PANTHER" id="PTHR43386:SF1">
    <property type="entry name" value="D,D-DIPEPTIDE TRANSPORT SYSTEM PERMEASE PROTEIN DDPC-RELATED"/>
    <property type="match status" value="1"/>
</dbReference>
<sequence length="284" mass="30009">MTDLRHWISALGRAGQAGLVIVALFTLVAFVMAVVPGPGDATLASGAGQWEPASTRHWFGTNRLGQDVFARAMGGAATAIKVGTLVTALSLLLGAAAGAAVGWRQGGWVDTLVVWLMGVLDAIPFYLFAAALAFALGAGTLAMYAAMVLTFWTATARLVRAEVLRLRQMDYVASARAIGLPGWRIAGRHLLPNCRHLLLVQAVLTFVAAIKTEVILSFLGIGVRDGVSWGLMLSEATQDVLAGHFGNFLAASLLMFILLLGFNLLADALQDRDSQARPDGVRSP</sequence>
<evidence type="ECO:0000259" key="8">
    <source>
        <dbReference type="PROSITE" id="PS50928"/>
    </source>
</evidence>
<feature type="transmembrane region" description="Helical" evidence="7">
    <location>
        <begin position="241"/>
        <end position="265"/>
    </location>
</feature>
<feature type="transmembrane region" description="Helical" evidence="7">
    <location>
        <begin position="113"/>
        <end position="135"/>
    </location>
</feature>
<evidence type="ECO:0000313" key="10">
    <source>
        <dbReference type="Proteomes" id="UP000325372"/>
    </source>
</evidence>
<feature type="transmembrane region" description="Helical" evidence="7">
    <location>
        <begin position="197"/>
        <end position="221"/>
    </location>
</feature>
<dbReference type="InterPro" id="IPR000515">
    <property type="entry name" value="MetI-like"/>
</dbReference>
<gene>
    <name evidence="9" type="ORF">F3N42_11260</name>
</gene>
<evidence type="ECO:0000313" key="9">
    <source>
        <dbReference type="EMBL" id="KAA9130926.1"/>
    </source>
</evidence>
<keyword evidence="6 7" id="KW-0472">Membrane</keyword>
<keyword evidence="10" id="KW-1185">Reference proteome</keyword>
<feature type="transmembrane region" description="Helical" evidence="7">
    <location>
        <begin position="12"/>
        <end position="35"/>
    </location>
</feature>
<protein>
    <submittedName>
        <fullName evidence="9">ABC transporter permease</fullName>
    </submittedName>
</protein>
<reference evidence="9 10" key="1">
    <citation type="submission" date="2019-09" db="EMBL/GenBank/DDBJ databases">
        <title>Wenzhouxiangella sp. Genome sequencing and assembly.</title>
        <authorList>
            <person name="Zhang R."/>
        </authorList>
    </citation>
    <scope>NUCLEOTIDE SEQUENCE [LARGE SCALE GENOMIC DNA]</scope>
    <source>
        <strain evidence="9 10">W260</strain>
    </source>
</reference>
<dbReference type="GO" id="GO:0055085">
    <property type="term" value="P:transmembrane transport"/>
    <property type="evidence" value="ECO:0007669"/>
    <property type="project" value="InterPro"/>
</dbReference>
<comment type="caution">
    <text evidence="9">The sequence shown here is derived from an EMBL/GenBank/DDBJ whole genome shotgun (WGS) entry which is preliminary data.</text>
</comment>
<keyword evidence="4 7" id="KW-0812">Transmembrane</keyword>
<comment type="subcellular location">
    <subcellularLocation>
        <location evidence="1 7">Cell membrane</location>
        <topology evidence="1 7">Multi-pass membrane protein</topology>
    </subcellularLocation>
</comment>
<dbReference type="PANTHER" id="PTHR43386">
    <property type="entry name" value="OLIGOPEPTIDE TRANSPORT SYSTEM PERMEASE PROTEIN APPC"/>
    <property type="match status" value="1"/>
</dbReference>
<dbReference type="EMBL" id="VYXP01000006">
    <property type="protein sequence ID" value="KAA9130926.1"/>
    <property type="molecule type" value="Genomic_DNA"/>
</dbReference>
<keyword evidence="5 7" id="KW-1133">Transmembrane helix</keyword>
<evidence type="ECO:0000256" key="5">
    <source>
        <dbReference type="ARBA" id="ARBA00022989"/>
    </source>
</evidence>
<dbReference type="Gene3D" id="1.10.3720.10">
    <property type="entry name" value="MetI-like"/>
    <property type="match status" value="1"/>
</dbReference>
<evidence type="ECO:0000256" key="2">
    <source>
        <dbReference type="ARBA" id="ARBA00022448"/>
    </source>
</evidence>
<feature type="transmembrane region" description="Helical" evidence="7">
    <location>
        <begin position="79"/>
        <end position="101"/>
    </location>
</feature>